<protein>
    <submittedName>
        <fullName evidence="2">Uncharacterized protein</fullName>
    </submittedName>
</protein>
<feature type="compositionally biased region" description="Acidic residues" evidence="1">
    <location>
        <begin position="126"/>
        <end position="147"/>
    </location>
</feature>
<dbReference type="AlphaFoldDB" id="A0A2H3DHF1"/>
<feature type="region of interest" description="Disordered" evidence="1">
    <location>
        <begin position="177"/>
        <end position="196"/>
    </location>
</feature>
<evidence type="ECO:0000313" key="2">
    <source>
        <dbReference type="EMBL" id="PBK94645.1"/>
    </source>
</evidence>
<gene>
    <name evidence="2" type="ORF">ARMGADRAFT_1164267</name>
</gene>
<accession>A0A2H3DHF1</accession>
<proteinExistence type="predicted"/>
<dbReference type="OrthoDB" id="3016441at2759"/>
<keyword evidence="3" id="KW-1185">Reference proteome</keyword>
<feature type="compositionally biased region" description="Basic and acidic residues" evidence="1">
    <location>
        <begin position="109"/>
        <end position="118"/>
    </location>
</feature>
<dbReference type="OMA" id="WALPDRF"/>
<dbReference type="Proteomes" id="UP000217790">
    <property type="component" value="Unassembled WGS sequence"/>
</dbReference>
<evidence type="ECO:0000313" key="3">
    <source>
        <dbReference type="Proteomes" id="UP000217790"/>
    </source>
</evidence>
<feature type="region of interest" description="Disordered" evidence="1">
    <location>
        <begin position="109"/>
        <end position="147"/>
    </location>
</feature>
<reference evidence="3" key="1">
    <citation type="journal article" date="2017" name="Nat. Ecol. Evol.">
        <title>Genome expansion and lineage-specific genetic innovations in the forest pathogenic fungi Armillaria.</title>
        <authorList>
            <person name="Sipos G."/>
            <person name="Prasanna A.N."/>
            <person name="Walter M.C."/>
            <person name="O'Connor E."/>
            <person name="Balint B."/>
            <person name="Krizsan K."/>
            <person name="Kiss B."/>
            <person name="Hess J."/>
            <person name="Varga T."/>
            <person name="Slot J."/>
            <person name="Riley R."/>
            <person name="Boka B."/>
            <person name="Rigling D."/>
            <person name="Barry K."/>
            <person name="Lee J."/>
            <person name="Mihaltcheva S."/>
            <person name="LaButti K."/>
            <person name="Lipzen A."/>
            <person name="Waldron R."/>
            <person name="Moloney N.M."/>
            <person name="Sperisen C."/>
            <person name="Kredics L."/>
            <person name="Vagvoelgyi C."/>
            <person name="Patrignani A."/>
            <person name="Fitzpatrick D."/>
            <person name="Nagy I."/>
            <person name="Doyle S."/>
            <person name="Anderson J.B."/>
            <person name="Grigoriev I.V."/>
            <person name="Gueldener U."/>
            <person name="Muensterkoetter M."/>
            <person name="Nagy L.G."/>
        </authorList>
    </citation>
    <scope>NUCLEOTIDE SEQUENCE [LARGE SCALE GENOMIC DNA]</scope>
    <source>
        <strain evidence="3">Ar21-2</strain>
    </source>
</reference>
<name>A0A2H3DHF1_ARMGA</name>
<sequence>MELAELRFEAAASLTLLQKIREEMFTSEEHIINTMMIHDKLAADANHQRSRGDHLSILKTLVFLARCFCTGRPGDCIAAVFGKKRHHDGLESLAGDGDLQDEKDYEVNDRDLDLKSDGDVGSATNDGEDFDSDDPESNGEPQSDEGYADILDPTQELLNLSISEFFPPALGSDDFDFQADQLPPSSVPADTDDNNHAPPETLLVPSEVSFALILANNRAEIVPPFFVSRSQLVKQVLRRCILLPDVTTRWYHLIILGRECCAAWVDERFRRLLQSLYLSDNSGISTSGTRLYQNLITHLTQWDRDGGGRMENEPELQEALAQLHRHFPFTPPDRSSCNSATTLYCAILSLLRQHCDGKNVNLAKDRATVPNRSFSVLLLAMVTFGESGPMNDIGQVPTSDSQDEVGRRCFRRRWLRIGNLACQARHVAVSGIPLFQSESGEGFDHFEILNTRRISPLDFIHELPRGVPASMPQLQWEDILNGAWQDDSTWNITFHVEPQVFARCADMGFVVVHNVLGVTKRPCLACDITLSTLAPDLRVPFGSKKPYPLWALPDRFPSTAKSDVRDVVAGIKKVLRNALGQHPPQAPGSMNRRENTSDSSYGSLGGDVLNLVSRQVDWEMLECL</sequence>
<dbReference type="EMBL" id="KZ293653">
    <property type="protein sequence ID" value="PBK94645.1"/>
    <property type="molecule type" value="Genomic_DNA"/>
</dbReference>
<feature type="region of interest" description="Disordered" evidence="1">
    <location>
        <begin position="579"/>
        <end position="602"/>
    </location>
</feature>
<organism evidence="2 3">
    <name type="scientific">Armillaria gallica</name>
    <name type="common">Bulbous honey fungus</name>
    <name type="synonym">Armillaria bulbosa</name>
    <dbReference type="NCBI Taxonomy" id="47427"/>
    <lineage>
        <taxon>Eukaryota</taxon>
        <taxon>Fungi</taxon>
        <taxon>Dikarya</taxon>
        <taxon>Basidiomycota</taxon>
        <taxon>Agaricomycotina</taxon>
        <taxon>Agaricomycetes</taxon>
        <taxon>Agaricomycetidae</taxon>
        <taxon>Agaricales</taxon>
        <taxon>Marasmiineae</taxon>
        <taxon>Physalacriaceae</taxon>
        <taxon>Armillaria</taxon>
    </lineage>
</organism>
<dbReference type="InParanoid" id="A0A2H3DHF1"/>
<evidence type="ECO:0000256" key="1">
    <source>
        <dbReference type="SAM" id="MobiDB-lite"/>
    </source>
</evidence>